<gene>
    <name evidence="3" type="ORF">OKIOD_LOCUS5836</name>
</gene>
<proteinExistence type="inferred from homology"/>
<keyword evidence="4" id="KW-1185">Reference proteome</keyword>
<feature type="compositionally biased region" description="Basic and acidic residues" evidence="2">
    <location>
        <begin position="91"/>
        <end position="104"/>
    </location>
</feature>
<accession>A0ABN7SB42</accession>
<comment type="similarity">
    <text evidence="1">Belongs to the FAM47 family.</text>
</comment>
<evidence type="ECO:0000313" key="3">
    <source>
        <dbReference type="EMBL" id="CAG5095649.1"/>
    </source>
</evidence>
<evidence type="ECO:0000256" key="1">
    <source>
        <dbReference type="ARBA" id="ARBA00005277"/>
    </source>
</evidence>
<dbReference type="Proteomes" id="UP001158576">
    <property type="component" value="Chromosome XSR"/>
</dbReference>
<protein>
    <submittedName>
        <fullName evidence="3">Oidioi.mRNA.OKI2018_I69.XSR.g14278.t1.cds</fullName>
    </submittedName>
</protein>
<sequence>MATLLGNKLSRPQIGNRYGAWYLKPESWKLSKKSEPLIDPYELQEQEDLEPSEHDKELAKLHGAQTFRAFLEKHNTKVPSFMTDVIAAQDYQEKPKAKSPSKETVDDETSD</sequence>
<feature type="region of interest" description="Disordered" evidence="2">
    <location>
        <begin position="90"/>
        <end position="111"/>
    </location>
</feature>
<dbReference type="PANTHER" id="PTHR46449:SF5">
    <property type="entry name" value="FAMILY WITH SEQUENCE SIMILARITY 47 MEMBER E"/>
    <property type="match status" value="1"/>
</dbReference>
<reference evidence="3 4" key="1">
    <citation type="submission" date="2021-04" db="EMBL/GenBank/DDBJ databases">
        <authorList>
            <person name="Bliznina A."/>
        </authorList>
    </citation>
    <scope>NUCLEOTIDE SEQUENCE [LARGE SCALE GENOMIC DNA]</scope>
</reference>
<dbReference type="PANTHER" id="PTHR46449">
    <property type="entry name" value="ZGC:158260"/>
    <property type="match status" value="1"/>
</dbReference>
<name>A0ABN7SB42_OIKDI</name>
<dbReference type="EMBL" id="OU015569">
    <property type="protein sequence ID" value="CAG5095649.1"/>
    <property type="molecule type" value="Genomic_DNA"/>
</dbReference>
<evidence type="ECO:0000256" key="2">
    <source>
        <dbReference type="SAM" id="MobiDB-lite"/>
    </source>
</evidence>
<organism evidence="3 4">
    <name type="scientific">Oikopleura dioica</name>
    <name type="common">Tunicate</name>
    <dbReference type="NCBI Taxonomy" id="34765"/>
    <lineage>
        <taxon>Eukaryota</taxon>
        <taxon>Metazoa</taxon>
        <taxon>Chordata</taxon>
        <taxon>Tunicata</taxon>
        <taxon>Appendicularia</taxon>
        <taxon>Copelata</taxon>
        <taxon>Oikopleuridae</taxon>
        <taxon>Oikopleura</taxon>
    </lineage>
</organism>
<evidence type="ECO:0000313" key="4">
    <source>
        <dbReference type="Proteomes" id="UP001158576"/>
    </source>
</evidence>
<dbReference type="InterPro" id="IPR032743">
    <property type="entry name" value="FAM47"/>
</dbReference>